<dbReference type="Pfam" id="PF12161">
    <property type="entry name" value="HsdM_N"/>
    <property type="match status" value="1"/>
</dbReference>
<dbReference type="OrthoDB" id="9814572at2"/>
<feature type="coiled-coil region" evidence="8">
    <location>
        <begin position="729"/>
        <end position="756"/>
    </location>
</feature>
<dbReference type="SUPFAM" id="SSF53335">
    <property type="entry name" value="S-adenosyl-L-methionine-dependent methyltransferases"/>
    <property type="match status" value="1"/>
</dbReference>
<dbReference type="InterPro" id="IPR029063">
    <property type="entry name" value="SAM-dependent_MTases_sf"/>
</dbReference>
<protein>
    <recommendedName>
        <fullName evidence="2">site-specific DNA-methyltransferase (adenine-specific)</fullName>
        <ecNumber evidence="2">2.1.1.72</ecNumber>
    </recommendedName>
</protein>
<dbReference type="InterPro" id="IPR004546">
    <property type="entry name" value="Restrct_endonuc_T1M"/>
</dbReference>
<keyword evidence="5" id="KW-0949">S-adenosyl-L-methionine</keyword>
<evidence type="ECO:0000256" key="5">
    <source>
        <dbReference type="ARBA" id="ARBA00022691"/>
    </source>
</evidence>
<proteinExistence type="inferred from homology"/>
<dbReference type="PANTHER" id="PTHR42933">
    <property type="entry name" value="SLR6095 PROTEIN"/>
    <property type="match status" value="1"/>
</dbReference>
<keyword evidence="3" id="KW-0489">Methyltransferase</keyword>
<evidence type="ECO:0000256" key="7">
    <source>
        <dbReference type="ARBA" id="ARBA00047942"/>
    </source>
</evidence>
<dbReference type="Gene3D" id="3.40.50.150">
    <property type="entry name" value="Vaccinia Virus protein VP39"/>
    <property type="match status" value="1"/>
</dbReference>
<keyword evidence="6" id="KW-0680">Restriction system</keyword>
<dbReference type="Gene3D" id="1.20.1260.30">
    <property type="match status" value="1"/>
</dbReference>
<evidence type="ECO:0000256" key="8">
    <source>
        <dbReference type="SAM" id="Coils"/>
    </source>
</evidence>
<dbReference type="InterPro" id="IPR002052">
    <property type="entry name" value="DNA_methylase_N6_adenine_CS"/>
</dbReference>
<evidence type="ECO:0000259" key="10">
    <source>
        <dbReference type="Pfam" id="PF12161"/>
    </source>
</evidence>
<dbReference type="InterPro" id="IPR003356">
    <property type="entry name" value="DNA_methylase_A-5"/>
</dbReference>
<name>A0A1H6UDG1_9FIRM</name>
<dbReference type="Proteomes" id="UP000183028">
    <property type="component" value="Unassembled WGS sequence"/>
</dbReference>
<reference evidence="12" key="1">
    <citation type="submission" date="2016-10" db="EMBL/GenBank/DDBJ databases">
        <authorList>
            <person name="Varghese N."/>
        </authorList>
    </citation>
    <scope>NUCLEOTIDE SEQUENCE [LARGE SCALE GENOMIC DNA]</scope>
    <source>
        <strain evidence="12">DSM 20406</strain>
    </source>
</reference>
<comment type="catalytic activity">
    <reaction evidence="7">
        <text>a 2'-deoxyadenosine in DNA + S-adenosyl-L-methionine = an N(6)-methyl-2'-deoxyadenosine in DNA + S-adenosyl-L-homocysteine + H(+)</text>
        <dbReference type="Rhea" id="RHEA:15197"/>
        <dbReference type="Rhea" id="RHEA-COMP:12418"/>
        <dbReference type="Rhea" id="RHEA-COMP:12419"/>
        <dbReference type="ChEBI" id="CHEBI:15378"/>
        <dbReference type="ChEBI" id="CHEBI:57856"/>
        <dbReference type="ChEBI" id="CHEBI:59789"/>
        <dbReference type="ChEBI" id="CHEBI:90615"/>
        <dbReference type="ChEBI" id="CHEBI:90616"/>
        <dbReference type="EC" id="2.1.1.72"/>
    </reaction>
</comment>
<dbReference type="EC" id="2.1.1.72" evidence="2"/>
<dbReference type="GO" id="GO:0032259">
    <property type="term" value="P:methylation"/>
    <property type="evidence" value="ECO:0007669"/>
    <property type="project" value="UniProtKB-KW"/>
</dbReference>
<dbReference type="GO" id="GO:0008170">
    <property type="term" value="F:N-methyltransferase activity"/>
    <property type="evidence" value="ECO:0007669"/>
    <property type="project" value="InterPro"/>
</dbReference>
<accession>A0A1H6UDG1</accession>
<evidence type="ECO:0000256" key="3">
    <source>
        <dbReference type="ARBA" id="ARBA00022603"/>
    </source>
</evidence>
<dbReference type="PROSITE" id="PS00092">
    <property type="entry name" value="N6_MTASE"/>
    <property type="match status" value="1"/>
</dbReference>
<dbReference type="AlphaFoldDB" id="A0A1H6UDG1"/>
<evidence type="ECO:0000256" key="1">
    <source>
        <dbReference type="ARBA" id="ARBA00006594"/>
    </source>
</evidence>
<feature type="domain" description="N6 adenine-specific DNA methyltransferase N-terminal" evidence="10">
    <location>
        <begin position="6"/>
        <end position="151"/>
    </location>
</feature>
<organism evidence="11 12">
    <name type="scientific">Sharpea azabuensis</name>
    <dbReference type="NCBI Taxonomy" id="322505"/>
    <lineage>
        <taxon>Bacteria</taxon>
        <taxon>Bacillati</taxon>
        <taxon>Bacillota</taxon>
        <taxon>Erysipelotrichia</taxon>
        <taxon>Erysipelotrichales</taxon>
        <taxon>Coprobacillaceae</taxon>
        <taxon>Sharpea</taxon>
    </lineage>
</organism>
<dbReference type="InterPro" id="IPR051537">
    <property type="entry name" value="DNA_Adenine_Mtase"/>
</dbReference>
<dbReference type="PRINTS" id="PR00507">
    <property type="entry name" value="N12N6MTFRASE"/>
</dbReference>
<gene>
    <name evidence="11" type="ORF">SAMN04487834_102918</name>
</gene>
<evidence type="ECO:0000256" key="4">
    <source>
        <dbReference type="ARBA" id="ARBA00022679"/>
    </source>
</evidence>
<dbReference type="GO" id="GO:0009307">
    <property type="term" value="P:DNA restriction-modification system"/>
    <property type="evidence" value="ECO:0007669"/>
    <property type="project" value="UniProtKB-KW"/>
</dbReference>
<keyword evidence="12" id="KW-1185">Reference proteome</keyword>
<dbReference type="InterPro" id="IPR022749">
    <property type="entry name" value="D12N6_MeTrfase_N"/>
</dbReference>
<dbReference type="RefSeq" id="WP_074732201.1">
    <property type="nucleotide sequence ID" value="NZ_FNYK01000029.1"/>
</dbReference>
<dbReference type="NCBIfam" id="TIGR00497">
    <property type="entry name" value="hsdM"/>
    <property type="match status" value="1"/>
</dbReference>
<keyword evidence="4" id="KW-0808">Transferase</keyword>
<feature type="domain" description="DNA methylase adenine-specific" evidence="9">
    <location>
        <begin position="162"/>
        <end position="481"/>
    </location>
</feature>
<evidence type="ECO:0000259" key="9">
    <source>
        <dbReference type="Pfam" id="PF02384"/>
    </source>
</evidence>
<sequence length="860" mass="98631">MNKQQLAAKIWESANRMRSKIEANEYKDYILGFIFYKFLSEKEYHWLLNNDYEPEDIKNYVNEDDLETLKNVQQSLGYFIAYENLFSTWIKIGSDFSIDNVRIALSSFKRLISPSHKKVFDGIFETLETGLSKLGTTTREQTKSVSDLIALINEIPMNNKQDYDTLGFIYEYLISNFASNAGKKAGEFYTPHEVSILMSEIVANHLKGQSEIKIYDPTSGSGSLLINIGRSISKYMNDPNRIRYYAQELKSNTYNLTRMNLVMRGILPDNIIVRNADTLEDDWPFFDDSDKAGTYDPLYLDAVVSNPPYSQRWNPEGKENDPRYADYGLAPQSKADYAFLLHDLFHVKPGGIMAIVLPHGVLFRGGEEGQIRKRLIEKNKIDAIIGLPANIFYGTGIPTIIMVLKQKREDTNVLIIDASKGFIKEGKNNKLRASDIKRIVDVIVSRKDVDKFSRNVSREEIRSNDYNLNIPRYVDSSEKTETYDIYASMFGGIPENELSDFQQYWDVFPTLKNALFEGEGKYKNLRDKDIKHIIHENADVQAFIDQFKHSFSDFENELDDVLINQVEILSIPKTEDLLAKDLFAKFENVPLLDAYEAYEIFENQYQKIEGDLELIQAEGKQAIRVVDPNMVVKKKKDREVEIQEGWKGHVLPFDLIQNLYLKEELQSLKDKQDELSSIPSQLEDLIDALSEDDKDTISEALNETNDAFVDKNISKVIKSISTDPESKPLVEVLQKASKLNKQEKALKKEIKQDEDTLHLETKNTIESLTDEQLLIALKAKWITPIIDNINSLPITMIDNLTKEMNTLADKYAVTLNDIGNDIRKTEKELISMLQDLTGSEEDMKGINEFIRILGGDTHEY</sequence>
<dbReference type="InterPro" id="IPR038333">
    <property type="entry name" value="T1MK-like_N_sf"/>
</dbReference>
<dbReference type="Pfam" id="PF02384">
    <property type="entry name" value="N6_Mtase"/>
    <property type="match status" value="1"/>
</dbReference>
<comment type="similarity">
    <text evidence="1">Belongs to the N(4)/N(6)-methyltransferase family.</text>
</comment>
<dbReference type="GO" id="GO:0009007">
    <property type="term" value="F:site-specific DNA-methyltransferase (adenine-specific) activity"/>
    <property type="evidence" value="ECO:0007669"/>
    <property type="project" value="UniProtKB-EC"/>
</dbReference>
<evidence type="ECO:0000313" key="12">
    <source>
        <dbReference type="Proteomes" id="UP000183028"/>
    </source>
</evidence>
<keyword evidence="8" id="KW-0175">Coiled coil</keyword>
<evidence type="ECO:0000313" key="11">
    <source>
        <dbReference type="EMBL" id="SEI86225.1"/>
    </source>
</evidence>
<evidence type="ECO:0000256" key="2">
    <source>
        <dbReference type="ARBA" id="ARBA00011900"/>
    </source>
</evidence>
<dbReference type="EMBL" id="FNYK01000029">
    <property type="protein sequence ID" value="SEI86225.1"/>
    <property type="molecule type" value="Genomic_DNA"/>
</dbReference>
<dbReference type="GO" id="GO:0003677">
    <property type="term" value="F:DNA binding"/>
    <property type="evidence" value="ECO:0007669"/>
    <property type="project" value="InterPro"/>
</dbReference>
<evidence type="ECO:0000256" key="6">
    <source>
        <dbReference type="ARBA" id="ARBA00022747"/>
    </source>
</evidence>
<dbReference type="PANTHER" id="PTHR42933:SF1">
    <property type="entry name" value="SITE-SPECIFIC DNA-METHYLTRANSFERASE (ADENINE-SPECIFIC)"/>
    <property type="match status" value="1"/>
</dbReference>